<dbReference type="SUPFAM" id="SSF50156">
    <property type="entry name" value="PDZ domain-like"/>
    <property type="match status" value="1"/>
</dbReference>
<accession>A0A0C2HYS4</accession>
<dbReference type="Pfam" id="PF13180">
    <property type="entry name" value="PDZ_2"/>
    <property type="match status" value="1"/>
</dbReference>
<dbReference type="Gene3D" id="3.40.50.11550">
    <property type="match status" value="1"/>
</dbReference>
<dbReference type="EMBL" id="JWJD01000001">
    <property type="protein sequence ID" value="KIH77912.1"/>
    <property type="molecule type" value="Genomic_DNA"/>
</dbReference>
<dbReference type="SUPFAM" id="SSF159501">
    <property type="entry name" value="EreA/ChaN-like"/>
    <property type="match status" value="1"/>
</dbReference>
<dbReference type="InterPro" id="IPR001478">
    <property type="entry name" value="PDZ"/>
</dbReference>
<dbReference type="Pfam" id="PF04187">
    <property type="entry name" value="Cofac_haem_bdg"/>
    <property type="match status" value="1"/>
</dbReference>
<dbReference type="PROSITE" id="PS51257">
    <property type="entry name" value="PROKAR_LIPOPROTEIN"/>
    <property type="match status" value="1"/>
</dbReference>
<evidence type="ECO:0000313" key="3">
    <source>
        <dbReference type="EMBL" id="KIH77912.1"/>
    </source>
</evidence>
<comment type="caution">
    <text evidence="3">The sequence shown here is derived from an EMBL/GenBank/DDBJ whole genome shotgun (WGS) entry which is preliminary data.</text>
</comment>
<dbReference type="InterPro" id="IPR007314">
    <property type="entry name" value="Cofac_haem-bd_dom"/>
</dbReference>
<feature type="signal peptide" evidence="1">
    <location>
        <begin position="1"/>
        <end position="23"/>
    </location>
</feature>
<dbReference type="Proteomes" id="UP000035068">
    <property type="component" value="Unassembled WGS sequence"/>
</dbReference>
<evidence type="ECO:0000259" key="2">
    <source>
        <dbReference type="PROSITE" id="PS50106"/>
    </source>
</evidence>
<feature type="domain" description="PDZ" evidence="2">
    <location>
        <begin position="326"/>
        <end position="368"/>
    </location>
</feature>
<name>A0A0C2HYS4_9BACT</name>
<feature type="chain" id="PRO_5002149961" description="PDZ domain-containing protein" evidence="1">
    <location>
        <begin position="24"/>
        <end position="417"/>
    </location>
</feature>
<dbReference type="SMART" id="SM00228">
    <property type="entry name" value="PDZ"/>
    <property type="match status" value="1"/>
</dbReference>
<dbReference type="AlphaFoldDB" id="A0A0C2HYS4"/>
<evidence type="ECO:0000313" key="4">
    <source>
        <dbReference type="Proteomes" id="UP000035068"/>
    </source>
</evidence>
<keyword evidence="4" id="KW-1185">Reference proteome</keyword>
<sequence length="417" mass="46659">MCSMRLFPLFLLLALVALMSACAPTLTAPLGDPQRPYEPERPPQVGDILHNPTGFYVDEEAMLNAAADARIVYVGETHDNPAAHRVQLQVIQALAARHPGQVAIGMEMFVPAQQEVLDRWVAGELSEKEFLRESRWHEVWRMDFALYRDILLLARDQGIAVIGLNAERSLVRQLSLHAPDALPDEVRAALPEMDMDDPYQRALIEAIFAGHEAGRGGLEGFVRVQTLWDETMADNIVRYLADPANARHRMVVLAGGNHVRFGFGIPRRVFRRLPTSYLIIGSKEIHIPPDKQDRLMDVDIPHFPMPPYDFTVFTEYEDLPAPPVKLGVLLENAPTGVGVAGVMPDSPAARAGIEKGDVLLEMDGTELQESFDVIYLVRRKQPGDTAHLRILRDGTEVEAKVDFFIPEENEQPMTRDK</sequence>
<dbReference type="CDD" id="cd14727">
    <property type="entry name" value="ChanN-like"/>
    <property type="match status" value="1"/>
</dbReference>
<gene>
    <name evidence="3" type="ORF">GFER_04665</name>
</gene>
<keyword evidence="1" id="KW-0732">Signal</keyword>
<dbReference type="PROSITE" id="PS50106">
    <property type="entry name" value="PDZ"/>
    <property type="match status" value="1"/>
</dbReference>
<reference evidence="3 4" key="1">
    <citation type="submission" date="2014-12" db="EMBL/GenBank/DDBJ databases">
        <title>Genomes of Geoalkalibacter ferrihydriticus and Geoalkalibacter subterraneus, two haloalkaliphilic metal-reducing members of the Geobacteraceae.</title>
        <authorList>
            <person name="Badalamenti J.P."/>
            <person name="Torres C.I."/>
            <person name="Krajmalnik-Brown R."/>
            <person name="Bond D.R."/>
        </authorList>
    </citation>
    <scope>NUCLEOTIDE SEQUENCE [LARGE SCALE GENOMIC DNA]</scope>
    <source>
        <strain evidence="3 4">DSM 17813</strain>
    </source>
</reference>
<protein>
    <recommendedName>
        <fullName evidence="2">PDZ domain-containing protein</fullName>
    </recommendedName>
</protein>
<organism evidence="3 4">
    <name type="scientific">Geoalkalibacter ferrihydriticus DSM 17813</name>
    <dbReference type="NCBI Taxonomy" id="1121915"/>
    <lineage>
        <taxon>Bacteria</taxon>
        <taxon>Pseudomonadati</taxon>
        <taxon>Thermodesulfobacteriota</taxon>
        <taxon>Desulfuromonadia</taxon>
        <taxon>Desulfuromonadales</taxon>
        <taxon>Geoalkalibacteraceae</taxon>
        <taxon>Geoalkalibacter</taxon>
    </lineage>
</organism>
<dbReference type="Gene3D" id="2.30.42.10">
    <property type="match status" value="1"/>
</dbReference>
<dbReference type="InterPro" id="IPR036034">
    <property type="entry name" value="PDZ_sf"/>
</dbReference>
<evidence type="ECO:0000256" key="1">
    <source>
        <dbReference type="SAM" id="SignalP"/>
    </source>
</evidence>
<proteinExistence type="predicted"/>